<accession>A0ABM4BH62</accession>
<name>A0ABM4BH62_HYDVU</name>
<dbReference type="InterPro" id="IPR006797">
    <property type="entry name" value="PRELI/MSF1_dom"/>
</dbReference>
<reference evidence="3" key="1">
    <citation type="submission" date="2025-08" db="UniProtKB">
        <authorList>
            <consortium name="RefSeq"/>
        </authorList>
    </citation>
    <scope>IDENTIFICATION</scope>
</reference>
<sequence>MNYWHCLCSFKNCFLDCFVGMKFIETSSSINHSWFNISSVFFCRYPNPYSKHVLSEDVISRKLENNILKTIRLQSKTNDAPNWLKRFLPSSTAYIVEESHVDLKTGVIMTYTTNLNLKTLLQVDEKAFFFKSPDGSTKVNRQACIRSNLFGLCHAFESFGLKRYCSNISKMEKSFDYVLKIKSPQPISHLNYNLPDISNAFPV</sequence>
<proteinExistence type="predicted"/>
<dbReference type="PROSITE" id="PS50904">
    <property type="entry name" value="PRELI_MSF1"/>
    <property type="match status" value="1"/>
</dbReference>
<protein>
    <submittedName>
        <fullName evidence="3">PRELI domain-containing protein 1, mitochondrial isoform X2</fullName>
    </submittedName>
</protein>
<dbReference type="InterPro" id="IPR037365">
    <property type="entry name" value="Slowmo/Ups"/>
</dbReference>
<feature type="domain" description="PRELI/MSF1" evidence="1">
    <location>
        <begin position="21"/>
        <end position="187"/>
    </location>
</feature>
<dbReference type="RefSeq" id="XP_065648356.1">
    <property type="nucleotide sequence ID" value="XM_065792284.1"/>
</dbReference>
<dbReference type="GeneID" id="100199870"/>
<dbReference type="Pfam" id="PF04707">
    <property type="entry name" value="PRELI"/>
    <property type="match status" value="1"/>
</dbReference>
<evidence type="ECO:0000259" key="1">
    <source>
        <dbReference type="PROSITE" id="PS50904"/>
    </source>
</evidence>
<dbReference type="Proteomes" id="UP001652625">
    <property type="component" value="Chromosome 03"/>
</dbReference>
<evidence type="ECO:0000313" key="3">
    <source>
        <dbReference type="RefSeq" id="XP_065648356.1"/>
    </source>
</evidence>
<evidence type="ECO:0000313" key="2">
    <source>
        <dbReference type="Proteomes" id="UP001652625"/>
    </source>
</evidence>
<gene>
    <name evidence="3" type="primary">LOC100199870</name>
</gene>
<dbReference type="PANTHER" id="PTHR11158">
    <property type="entry name" value="MSF1/PX19 RELATED"/>
    <property type="match status" value="1"/>
</dbReference>
<keyword evidence="2" id="KW-1185">Reference proteome</keyword>
<organism evidence="2 3">
    <name type="scientific">Hydra vulgaris</name>
    <name type="common">Hydra</name>
    <name type="synonym">Hydra attenuata</name>
    <dbReference type="NCBI Taxonomy" id="6087"/>
    <lineage>
        <taxon>Eukaryota</taxon>
        <taxon>Metazoa</taxon>
        <taxon>Cnidaria</taxon>
        <taxon>Hydrozoa</taxon>
        <taxon>Hydroidolina</taxon>
        <taxon>Anthoathecata</taxon>
        <taxon>Aplanulata</taxon>
        <taxon>Hydridae</taxon>
        <taxon>Hydra</taxon>
    </lineage>
</organism>